<dbReference type="Gene3D" id="2.60.40.10">
    <property type="entry name" value="Immunoglobulins"/>
    <property type="match status" value="1"/>
</dbReference>
<comment type="caution">
    <text evidence="2">The sequence shown here is derived from an EMBL/GenBank/DDBJ whole genome shotgun (WGS) entry which is preliminary data.</text>
</comment>
<dbReference type="EMBL" id="AFZX01000048">
    <property type="protein sequence ID" value="EHL07180.1"/>
    <property type="molecule type" value="Genomic_DNA"/>
</dbReference>
<evidence type="ECO:0000313" key="2">
    <source>
        <dbReference type="EMBL" id="EHL07180.1"/>
    </source>
</evidence>
<sequence>MEVPEMAKIIAINRKYFTLILSALLVCLIGIAGVTLWKTAQVSANGPVPEVKMLGVAVEPGSFTQDLTYGTVTIKSSQVINANKFDLIATVQNTTSGKMANIPVELEVSLVGDNAQKVSKIGTLPSLDPGATARVAFRDIKALGDAAGKSATAGQHKITLRIKPNAEGGITQATEASFFFNVDSTVKAPNAAK</sequence>
<keyword evidence="1" id="KW-1133">Transmembrane helix</keyword>
<dbReference type="HOGENOM" id="CLU_1413133_0_0_9"/>
<evidence type="ECO:0000313" key="3">
    <source>
        <dbReference type="Proteomes" id="UP000004416"/>
    </source>
</evidence>
<keyword evidence="1" id="KW-0472">Membrane</keyword>
<accession>G9XME5</accession>
<reference evidence="2 3" key="1">
    <citation type="submission" date="2011-08" db="EMBL/GenBank/DDBJ databases">
        <authorList>
            <person name="Weinstock G."/>
            <person name="Sodergren E."/>
            <person name="Clifton S."/>
            <person name="Fulton L."/>
            <person name="Fulton B."/>
            <person name="Courtney L."/>
            <person name="Fronick C."/>
            <person name="Harrison M."/>
            <person name="Strong C."/>
            <person name="Farmer C."/>
            <person name="Delahaunty K."/>
            <person name="Markovic C."/>
            <person name="Hall O."/>
            <person name="Minx P."/>
            <person name="Tomlinson C."/>
            <person name="Mitreva M."/>
            <person name="Hou S."/>
            <person name="Chen J."/>
            <person name="Wollam A."/>
            <person name="Pepin K.H."/>
            <person name="Johnson M."/>
            <person name="Bhonagiri V."/>
            <person name="Zhang X."/>
            <person name="Suruliraj S."/>
            <person name="Warren W."/>
            <person name="Chinwalla A."/>
            <person name="Mardis E.R."/>
            <person name="Wilson R.K."/>
        </authorList>
    </citation>
    <scope>NUCLEOTIDE SEQUENCE [LARGE SCALE GENOMIC DNA]</scope>
    <source>
        <strain evidence="2 3">DP7</strain>
    </source>
</reference>
<organism evidence="2 3">
    <name type="scientific">Desulfitobacterium hafniense DP7</name>
    <dbReference type="NCBI Taxonomy" id="537010"/>
    <lineage>
        <taxon>Bacteria</taxon>
        <taxon>Bacillati</taxon>
        <taxon>Bacillota</taxon>
        <taxon>Clostridia</taxon>
        <taxon>Eubacteriales</taxon>
        <taxon>Desulfitobacteriaceae</taxon>
        <taxon>Desulfitobacterium</taxon>
    </lineage>
</organism>
<name>G9XME5_DESHA</name>
<gene>
    <name evidence="2" type="ORF">HMPREF0322_02131</name>
</gene>
<dbReference type="AlphaFoldDB" id="G9XME5"/>
<evidence type="ECO:0000256" key="1">
    <source>
        <dbReference type="SAM" id="Phobius"/>
    </source>
</evidence>
<keyword evidence="1" id="KW-0812">Transmembrane</keyword>
<dbReference type="PATRIC" id="fig|537010.4.peg.1999"/>
<feature type="transmembrane region" description="Helical" evidence="1">
    <location>
        <begin position="16"/>
        <end position="37"/>
    </location>
</feature>
<proteinExistence type="predicted"/>
<protein>
    <submittedName>
        <fullName evidence="2">Uncharacterized protein</fullName>
    </submittedName>
</protein>
<dbReference type="InterPro" id="IPR013783">
    <property type="entry name" value="Ig-like_fold"/>
</dbReference>
<dbReference type="Proteomes" id="UP000004416">
    <property type="component" value="Unassembled WGS sequence"/>
</dbReference>